<protein>
    <submittedName>
        <fullName evidence="1">Uncharacterized protein</fullName>
    </submittedName>
</protein>
<accession>A0A2P2PN41</accession>
<sequence length="16" mass="1632">MPNTSGLLVGEKVVGM</sequence>
<reference evidence="1" key="1">
    <citation type="submission" date="2018-02" db="EMBL/GenBank/DDBJ databases">
        <title>Rhizophora mucronata_Transcriptome.</title>
        <authorList>
            <person name="Meera S.P."/>
            <person name="Sreeshan A."/>
            <person name="Augustine A."/>
        </authorList>
    </citation>
    <scope>NUCLEOTIDE SEQUENCE</scope>
    <source>
        <tissue evidence="1">Leaf</tissue>
    </source>
</reference>
<dbReference type="EMBL" id="GGEC01075660">
    <property type="protein sequence ID" value="MBX56144.1"/>
    <property type="molecule type" value="Transcribed_RNA"/>
</dbReference>
<dbReference type="AlphaFoldDB" id="A0A2P2PN41"/>
<evidence type="ECO:0000313" key="1">
    <source>
        <dbReference type="EMBL" id="MBX56144.1"/>
    </source>
</evidence>
<organism evidence="1">
    <name type="scientific">Rhizophora mucronata</name>
    <name type="common">Asiatic mangrove</name>
    <dbReference type="NCBI Taxonomy" id="61149"/>
    <lineage>
        <taxon>Eukaryota</taxon>
        <taxon>Viridiplantae</taxon>
        <taxon>Streptophyta</taxon>
        <taxon>Embryophyta</taxon>
        <taxon>Tracheophyta</taxon>
        <taxon>Spermatophyta</taxon>
        <taxon>Magnoliopsida</taxon>
        <taxon>eudicotyledons</taxon>
        <taxon>Gunneridae</taxon>
        <taxon>Pentapetalae</taxon>
        <taxon>rosids</taxon>
        <taxon>fabids</taxon>
        <taxon>Malpighiales</taxon>
        <taxon>Rhizophoraceae</taxon>
        <taxon>Rhizophora</taxon>
    </lineage>
</organism>
<name>A0A2P2PN41_RHIMU</name>
<proteinExistence type="predicted"/>